<name>A0A2W5IF63_9ACTN</name>
<dbReference type="Gene3D" id="3.30.420.150">
    <property type="entry name" value="Exopolyphosphatase. Domain 2"/>
    <property type="match status" value="1"/>
</dbReference>
<dbReference type="SUPFAM" id="SSF53067">
    <property type="entry name" value="Actin-like ATPase domain"/>
    <property type="match status" value="2"/>
</dbReference>
<gene>
    <name evidence="2" type="ORF">DI579_00440</name>
</gene>
<evidence type="ECO:0000259" key="1">
    <source>
        <dbReference type="Pfam" id="PF02541"/>
    </source>
</evidence>
<dbReference type="PANTHER" id="PTHR30005">
    <property type="entry name" value="EXOPOLYPHOSPHATASE"/>
    <property type="match status" value="1"/>
</dbReference>
<proteinExistence type="predicted"/>
<dbReference type="AlphaFoldDB" id="A0A2W5IF63"/>
<protein>
    <submittedName>
        <fullName evidence="2">Exopolyphosphatase</fullName>
    </submittedName>
</protein>
<evidence type="ECO:0000313" key="2">
    <source>
        <dbReference type="EMBL" id="PZP89683.1"/>
    </source>
</evidence>
<dbReference type="RefSeq" id="WP_290595542.1">
    <property type="nucleotide sequence ID" value="NZ_JAPJOB010000001.1"/>
</dbReference>
<dbReference type="PANTHER" id="PTHR30005:SF13">
    <property type="entry name" value="EXOPOLYPHOSPHATASE 2"/>
    <property type="match status" value="1"/>
</dbReference>
<comment type="caution">
    <text evidence="2">The sequence shown here is derived from an EMBL/GenBank/DDBJ whole genome shotgun (WGS) entry which is preliminary data.</text>
</comment>
<dbReference type="InterPro" id="IPR003695">
    <property type="entry name" value="Ppx_GppA_N"/>
</dbReference>
<dbReference type="Proteomes" id="UP000248606">
    <property type="component" value="Unassembled WGS sequence"/>
</dbReference>
<sequence>MTSVAAVDCGTNAIRLLLVEQDKDGCVHEVARRMEIVRLGEGVDKNGVFDADAIERTRQALSKYVDIMLTHNVECVRMVATSASRDADNRDDFFAMTQRELSRVIPGSQAEVISGEEEAQLSFGGAVADLHSSSGPFLVVDLGGGSTELALGGSETEQGTSSQNISSGLPHVDDAISLNIGCVRLTERYLHSQPPTEEEITAARQCVREQLDIAFNRLAVDTVHTWVGLAGTFTTIAALALHLDKYDAARIHHSCLSLAQLQRITDDLIRMTPEQRMDFGPMHPGRADVIGGGAIVVQELASQLNSVCGVTEVVVSERDILDGLVYGLLHRRA</sequence>
<evidence type="ECO:0000313" key="3">
    <source>
        <dbReference type="Proteomes" id="UP000248606"/>
    </source>
</evidence>
<dbReference type="Gene3D" id="3.30.420.40">
    <property type="match status" value="1"/>
</dbReference>
<organism evidence="2 3">
    <name type="scientific">Lawsonella clevelandensis</name>
    <dbReference type="NCBI Taxonomy" id="1528099"/>
    <lineage>
        <taxon>Bacteria</taxon>
        <taxon>Bacillati</taxon>
        <taxon>Actinomycetota</taxon>
        <taxon>Actinomycetes</taxon>
        <taxon>Mycobacteriales</taxon>
        <taxon>Lawsonellaceae</taxon>
        <taxon>Lawsonella</taxon>
    </lineage>
</organism>
<dbReference type="Pfam" id="PF02541">
    <property type="entry name" value="Ppx-GppA"/>
    <property type="match status" value="1"/>
</dbReference>
<accession>A0A2W5IF63</accession>
<dbReference type="EMBL" id="QFOZ01000001">
    <property type="protein sequence ID" value="PZP89683.1"/>
    <property type="molecule type" value="Genomic_DNA"/>
</dbReference>
<dbReference type="InterPro" id="IPR050273">
    <property type="entry name" value="GppA/Ppx_hydrolase"/>
</dbReference>
<dbReference type="CDD" id="cd24119">
    <property type="entry name" value="ASKHA_NBD_MtPPX2-like"/>
    <property type="match status" value="1"/>
</dbReference>
<dbReference type="InterPro" id="IPR043129">
    <property type="entry name" value="ATPase_NBD"/>
</dbReference>
<feature type="domain" description="Ppx/GppA phosphatase N-terminal" evidence="1">
    <location>
        <begin position="19"/>
        <end position="323"/>
    </location>
</feature>
<reference evidence="2 3" key="1">
    <citation type="submission" date="2017-08" db="EMBL/GenBank/DDBJ databases">
        <title>Infants hospitalized years apart are colonized by the same room-sourced microbial strains.</title>
        <authorList>
            <person name="Brooks B."/>
            <person name="Olm M.R."/>
            <person name="Firek B.A."/>
            <person name="Baker R."/>
            <person name="Thomas B.C."/>
            <person name="Morowitz M.J."/>
            <person name="Banfield J.F."/>
        </authorList>
    </citation>
    <scope>NUCLEOTIDE SEQUENCE [LARGE SCALE GENOMIC DNA]</scope>
    <source>
        <strain evidence="2">S2_006_000_R1_57</strain>
    </source>
</reference>
<dbReference type="GO" id="GO:0016462">
    <property type="term" value="F:pyrophosphatase activity"/>
    <property type="evidence" value="ECO:0007669"/>
    <property type="project" value="TreeGrafter"/>
</dbReference>